<accession>A0AA48QYM7</accession>
<feature type="compositionally biased region" description="Polar residues" evidence="1">
    <location>
        <begin position="162"/>
        <end position="171"/>
    </location>
</feature>
<sequence length="589" mass="65245">MSSPTKEHRFTLSDYDYLVDAVSTQPSSGVTSPGAMSPTSATSPTTRGFRPLPNIPRVTSPTSTGAPTPMEGILGPGPAPIPASPEQPPSRASSSSSSPPGMGPTYPPRIYQAHFGVGVLPPPAHGPTSPPVSRPPFVSGGSNSSLNYARGPTYHPTYGPNYPSSQPSTDYAPSRQPGSGGFAGHQLMHQRHPMETQIPDTETVLSPLSADRRLSMVSEPGEEKDGHEEKAVAQPVRNSYVPPKAPNKWIDGFWPKNTAIRALIIITFLEAVIDIAIQANLLWRYDQEISDDSGDPNGRRLRIFLVVFILAHITQVTLTLWAVFYRNTIQIVGLAIFNCLLLIYAAIQVGEIAEVLGTHTDGNAHTDHKIFSLPTKILSGLVIAVIAIAQIAYIFLAWSIWKEFGWRIYRFLGADLQIRRYYRQYQIFECILCFTFFFVLGFGVQFIFMVLRGDQPEKYITIIMLPLSVVWLVFGAIAGRWELAWLMGIFIFGMHGAVAYFIYKMVRIWTQSSRFEGVKMSLTIFSVLALAMIVLCIVFAIIVWRNFGKGLKRATGWRRKGHGHTPSDEMNFGQTADGSYRLQHRLTIE</sequence>
<dbReference type="Proteomes" id="UP001233271">
    <property type="component" value="Chromosome 7b"/>
</dbReference>
<organism evidence="3 4">
    <name type="scientific">Cutaneotrichosporon cavernicola</name>
    <dbReference type="NCBI Taxonomy" id="279322"/>
    <lineage>
        <taxon>Eukaryota</taxon>
        <taxon>Fungi</taxon>
        <taxon>Dikarya</taxon>
        <taxon>Basidiomycota</taxon>
        <taxon>Agaricomycotina</taxon>
        <taxon>Tremellomycetes</taxon>
        <taxon>Trichosporonales</taxon>
        <taxon>Trichosporonaceae</taxon>
        <taxon>Cutaneotrichosporon</taxon>
    </lineage>
</organism>
<feature type="transmembrane region" description="Helical" evidence="2">
    <location>
        <begin position="377"/>
        <end position="401"/>
    </location>
</feature>
<evidence type="ECO:0000256" key="1">
    <source>
        <dbReference type="SAM" id="MobiDB-lite"/>
    </source>
</evidence>
<evidence type="ECO:0000256" key="2">
    <source>
        <dbReference type="SAM" id="Phobius"/>
    </source>
</evidence>
<feature type="region of interest" description="Disordered" evidence="1">
    <location>
        <begin position="24"/>
        <end position="185"/>
    </location>
</feature>
<feature type="transmembrane region" description="Helical" evidence="2">
    <location>
        <begin position="484"/>
        <end position="503"/>
    </location>
</feature>
<feature type="transmembrane region" description="Helical" evidence="2">
    <location>
        <begin position="459"/>
        <end position="477"/>
    </location>
</feature>
<feature type="compositionally biased region" description="Pro residues" evidence="1">
    <location>
        <begin position="77"/>
        <end position="88"/>
    </location>
</feature>
<dbReference type="PANTHER" id="PTHR34391">
    <property type="entry name" value="UPF0658 GOLGI APPARATUS MEMBRANE PROTEIN C1952.10C-RELATED"/>
    <property type="match status" value="1"/>
</dbReference>
<name>A0AA48QYM7_9TREE</name>
<evidence type="ECO:0000313" key="4">
    <source>
        <dbReference type="Proteomes" id="UP001233271"/>
    </source>
</evidence>
<dbReference type="RefSeq" id="XP_060460109.1">
    <property type="nucleotide sequence ID" value="XM_060603857.1"/>
</dbReference>
<dbReference type="GO" id="GO:0005794">
    <property type="term" value="C:Golgi apparatus"/>
    <property type="evidence" value="ECO:0007669"/>
    <property type="project" value="TreeGrafter"/>
</dbReference>
<dbReference type="InterPro" id="IPR040410">
    <property type="entry name" value="UPF0658_Golgi"/>
</dbReference>
<dbReference type="EMBL" id="AP028219">
    <property type="protein sequence ID" value="BEI94844.1"/>
    <property type="molecule type" value="Genomic_DNA"/>
</dbReference>
<dbReference type="PANTHER" id="PTHR34391:SF2">
    <property type="entry name" value="TRP C-TERMINAL DOMAIN-CONTAINING PROTEIN"/>
    <property type="match status" value="1"/>
</dbReference>
<dbReference type="AlphaFoldDB" id="A0AA48QYM7"/>
<evidence type="ECO:0000313" key="3">
    <source>
        <dbReference type="EMBL" id="BEI94844.1"/>
    </source>
</evidence>
<feature type="transmembrane region" description="Helical" evidence="2">
    <location>
        <begin position="427"/>
        <end position="447"/>
    </location>
</feature>
<feature type="transmembrane region" description="Helical" evidence="2">
    <location>
        <begin position="331"/>
        <end position="347"/>
    </location>
</feature>
<keyword evidence="4" id="KW-1185">Reference proteome</keyword>
<proteinExistence type="predicted"/>
<keyword evidence="2" id="KW-1133">Transmembrane helix</keyword>
<keyword evidence="2" id="KW-0472">Membrane</keyword>
<reference evidence="3" key="1">
    <citation type="journal article" date="2023" name="BMC Genomics">
        <title>Chromosome-level genome assemblies of Cutaneotrichosporon spp. (Trichosporonales, Basidiomycota) reveal imbalanced evolution between nucleotide sequences and chromosome synteny.</title>
        <authorList>
            <person name="Kobayashi Y."/>
            <person name="Kayamori A."/>
            <person name="Aoki K."/>
            <person name="Shiwa Y."/>
            <person name="Matsutani M."/>
            <person name="Fujita N."/>
            <person name="Sugita T."/>
            <person name="Iwasaki W."/>
            <person name="Tanaka N."/>
            <person name="Takashima M."/>
        </authorList>
    </citation>
    <scope>NUCLEOTIDE SEQUENCE</scope>
    <source>
        <strain evidence="3">HIS019</strain>
    </source>
</reference>
<gene>
    <name evidence="3" type="ORF">CcaverHIS019_0704250</name>
</gene>
<keyword evidence="2" id="KW-0812">Transmembrane</keyword>
<feature type="compositionally biased region" description="Low complexity" evidence="1">
    <location>
        <begin position="89"/>
        <end position="100"/>
    </location>
</feature>
<feature type="compositionally biased region" description="Low complexity" evidence="1">
    <location>
        <begin position="31"/>
        <end position="46"/>
    </location>
</feature>
<feature type="transmembrane region" description="Helical" evidence="2">
    <location>
        <begin position="303"/>
        <end position="324"/>
    </location>
</feature>
<feature type="transmembrane region" description="Helical" evidence="2">
    <location>
        <begin position="262"/>
        <end position="283"/>
    </location>
</feature>
<feature type="compositionally biased region" description="Pro residues" evidence="1">
    <location>
        <begin position="120"/>
        <end position="134"/>
    </location>
</feature>
<protein>
    <submittedName>
        <fullName evidence="3">Uncharacterized protein</fullName>
    </submittedName>
</protein>
<feature type="compositionally biased region" description="Polar residues" evidence="1">
    <location>
        <begin position="57"/>
        <end position="66"/>
    </location>
</feature>
<dbReference type="KEGG" id="ccac:CcaHIS019_0704250"/>
<dbReference type="GeneID" id="85498714"/>
<feature type="transmembrane region" description="Helical" evidence="2">
    <location>
        <begin position="523"/>
        <end position="544"/>
    </location>
</feature>